<feature type="domain" description="N-acetyltransferase" evidence="2">
    <location>
        <begin position="1"/>
        <end position="116"/>
    </location>
</feature>
<keyword evidence="4" id="KW-0808">Transferase</keyword>
<dbReference type="PROSITE" id="PS51186">
    <property type="entry name" value="GNAT"/>
    <property type="match status" value="1"/>
</dbReference>
<dbReference type="Proteomes" id="UP000321046">
    <property type="component" value="Unassembled WGS sequence"/>
</dbReference>
<dbReference type="AlphaFoldDB" id="A0A5C6XFE5"/>
<sequence length="116" mass="12775">MKHAHPHLPKGATVTEHEPNFSHQETEAGGSIYLERDGERVASIDYRRAASGAMEVHHTFVDESLRGQGMARKLVAEAVEHARTTDCKISPSCSAARAILQKTPEYHDVLEAAYLP</sequence>
<feature type="domain" description="N-acetyltransferase" evidence="3">
    <location>
        <begin position="24"/>
        <end position="111"/>
    </location>
</feature>
<gene>
    <name evidence="4" type="ORF">FRC96_00875</name>
</gene>
<dbReference type="Pfam" id="PF14542">
    <property type="entry name" value="Acetyltransf_CG"/>
    <property type="match status" value="1"/>
</dbReference>
<name>A0A5C6XFE5_9DELT</name>
<dbReference type="InterPro" id="IPR016181">
    <property type="entry name" value="Acyl_CoA_acyltransferase"/>
</dbReference>
<comment type="caution">
    <text evidence="4">The sequence shown here is derived from an EMBL/GenBank/DDBJ whole genome shotgun (WGS) entry which is preliminary data.</text>
</comment>
<dbReference type="Gene3D" id="3.40.630.30">
    <property type="match status" value="1"/>
</dbReference>
<dbReference type="CDD" id="cd04301">
    <property type="entry name" value="NAT_SF"/>
    <property type="match status" value="1"/>
</dbReference>
<dbReference type="GO" id="GO:0016747">
    <property type="term" value="F:acyltransferase activity, transferring groups other than amino-acyl groups"/>
    <property type="evidence" value="ECO:0007669"/>
    <property type="project" value="InterPro"/>
</dbReference>
<feature type="compositionally biased region" description="Basic and acidic residues" evidence="1">
    <location>
        <begin position="15"/>
        <end position="26"/>
    </location>
</feature>
<evidence type="ECO:0000259" key="2">
    <source>
        <dbReference type="PROSITE" id="PS51186"/>
    </source>
</evidence>
<evidence type="ECO:0000313" key="4">
    <source>
        <dbReference type="EMBL" id="TXD43706.1"/>
    </source>
</evidence>
<dbReference type="OrthoDB" id="9800945at2"/>
<organism evidence="4 5">
    <name type="scientific">Lujinxingia vulgaris</name>
    <dbReference type="NCBI Taxonomy" id="2600176"/>
    <lineage>
        <taxon>Bacteria</taxon>
        <taxon>Deltaproteobacteria</taxon>
        <taxon>Bradymonadales</taxon>
        <taxon>Lujinxingiaceae</taxon>
        <taxon>Lujinxingia</taxon>
    </lineage>
</organism>
<dbReference type="PANTHER" id="PTHR31435:SF10">
    <property type="entry name" value="BSR4717 PROTEIN"/>
    <property type="match status" value="1"/>
</dbReference>
<evidence type="ECO:0000256" key="1">
    <source>
        <dbReference type="SAM" id="MobiDB-lite"/>
    </source>
</evidence>
<dbReference type="PROSITE" id="PS51729">
    <property type="entry name" value="GNAT_YJDJ"/>
    <property type="match status" value="1"/>
</dbReference>
<dbReference type="EMBL" id="VOSL01000006">
    <property type="protein sequence ID" value="TXD43706.1"/>
    <property type="molecule type" value="Genomic_DNA"/>
</dbReference>
<dbReference type="SUPFAM" id="SSF55729">
    <property type="entry name" value="Acyl-CoA N-acyltransferases (Nat)"/>
    <property type="match status" value="1"/>
</dbReference>
<reference evidence="4 5" key="1">
    <citation type="submission" date="2019-08" db="EMBL/GenBank/DDBJ databases">
        <title>Bradymonadales sp. TMQ2.</title>
        <authorList>
            <person name="Liang Q."/>
        </authorList>
    </citation>
    <scope>NUCLEOTIDE SEQUENCE [LARGE SCALE GENOMIC DNA]</scope>
    <source>
        <strain evidence="4 5">TMQ2</strain>
    </source>
</reference>
<dbReference type="InterPro" id="IPR045057">
    <property type="entry name" value="Gcn5-rel_NAT"/>
</dbReference>
<dbReference type="InterPro" id="IPR000182">
    <property type="entry name" value="GNAT_dom"/>
</dbReference>
<evidence type="ECO:0000259" key="3">
    <source>
        <dbReference type="PROSITE" id="PS51729"/>
    </source>
</evidence>
<accession>A0A5C6XFE5</accession>
<dbReference type="InterPro" id="IPR031165">
    <property type="entry name" value="GNAT_YJDJ"/>
</dbReference>
<protein>
    <submittedName>
        <fullName evidence="4">N-acetyltransferase</fullName>
    </submittedName>
</protein>
<evidence type="ECO:0000313" key="5">
    <source>
        <dbReference type="Proteomes" id="UP000321046"/>
    </source>
</evidence>
<dbReference type="PANTHER" id="PTHR31435">
    <property type="entry name" value="PROTEIN NATD1"/>
    <property type="match status" value="1"/>
</dbReference>
<proteinExistence type="predicted"/>
<feature type="region of interest" description="Disordered" evidence="1">
    <location>
        <begin position="1"/>
        <end position="32"/>
    </location>
</feature>